<dbReference type="InterPro" id="IPR036005">
    <property type="entry name" value="Creatinase/aminopeptidase-like"/>
</dbReference>
<evidence type="ECO:0000313" key="3">
    <source>
        <dbReference type="Proteomes" id="UP000029050"/>
    </source>
</evidence>
<organism evidence="2 3">
    <name type="scientific">Bifidobacterium psychraerophilum</name>
    <dbReference type="NCBI Taxonomy" id="218140"/>
    <lineage>
        <taxon>Bacteria</taxon>
        <taxon>Bacillati</taxon>
        <taxon>Actinomycetota</taxon>
        <taxon>Actinomycetes</taxon>
        <taxon>Bifidobacteriales</taxon>
        <taxon>Bifidobacteriaceae</taxon>
        <taxon>Bifidobacterium</taxon>
    </lineage>
</organism>
<comment type="caution">
    <text evidence="2">The sequence shown here is derived from an EMBL/GenBank/DDBJ whole genome shotgun (WGS) entry which is preliminary data.</text>
</comment>
<feature type="domain" description="Peptidase M24" evidence="1">
    <location>
        <begin position="19"/>
        <end position="175"/>
    </location>
</feature>
<dbReference type="SUPFAM" id="SSF55920">
    <property type="entry name" value="Creatinase/aminopeptidase"/>
    <property type="match status" value="1"/>
</dbReference>
<gene>
    <name evidence="2" type="ORF">BPSY_1105</name>
</gene>
<reference evidence="2 3" key="1">
    <citation type="submission" date="2014-03" db="EMBL/GenBank/DDBJ databases">
        <title>Genomics of Bifidobacteria.</title>
        <authorList>
            <person name="Ventura M."/>
            <person name="Milani C."/>
            <person name="Lugli G.A."/>
        </authorList>
    </citation>
    <scope>NUCLEOTIDE SEQUENCE [LARGE SCALE GENOMIC DNA]</scope>
    <source>
        <strain evidence="2 3">LMG 21775</strain>
    </source>
</reference>
<protein>
    <submittedName>
        <fullName evidence="2">Polar amino acid ABC transporter inner membrane subunit</fullName>
    </submittedName>
</protein>
<evidence type="ECO:0000259" key="1">
    <source>
        <dbReference type="Pfam" id="PF00557"/>
    </source>
</evidence>
<accession>A0A087CG55</accession>
<dbReference type="PANTHER" id="PTHR46112:SF2">
    <property type="entry name" value="XAA-PRO AMINOPEPTIDASE P-RELATED"/>
    <property type="match status" value="1"/>
</dbReference>
<dbReference type="CDD" id="cd01066">
    <property type="entry name" value="APP_MetAP"/>
    <property type="match status" value="1"/>
</dbReference>
<dbReference type="InterPro" id="IPR000994">
    <property type="entry name" value="Pept_M24"/>
</dbReference>
<dbReference type="AlphaFoldDB" id="A0A087CG55"/>
<proteinExistence type="predicted"/>
<dbReference type="STRING" id="218140.BPSY_1105"/>
<dbReference type="Proteomes" id="UP000029050">
    <property type="component" value="Unassembled WGS sequence"/>
</dbReference>
<dbReference type="eggNOG" id="ENOG50320J0">
    <property type="taxonomic scope" value="Bacteria"/>
</dbReference>
<dbReference type="OrthoDB" id="8418909at2"/>
<dbReference type="GeneID" id="98300314"/>
<sequence length="226" mass="24818">MSTEYTSSLSNTPPPGLVEAQHIAVTAAEQTVATACAGESEQAVFDHLEAYARSLGAVDFWTPTIVGFGPGSLSCFPTDRPSDRPLWDLDIGHVDVHPVTADGWWGDCTRSIVTGAHPRHHELLKTVTDIHNEVLSSLKPGMRACDAFAIFETLLDNTPYRLLDRLENIGHSLDRGDSYSNGYLNRWNNTVMTGAWAFEPFIGTHLYGGKVEDVVWFGPDSCTILR</sequence>
<dbReference type="Pfam" id="PF00557">
    <property type="entry name" value="Peptidase_M24"/>
    <property type="match status" value="1"/>
</dbReference>
<name>A0A087CG55_9BIFI</name>
<dbReference type="RefSeq" id="WP_033494850.1">
    <property type="nucleotide sequence ID" value="NZ_JBDNZD010000004.1"/>
</dbReference>
<dbReference type="PANTHER" id="PTHR46112">
    <property type="entry name" value="AMINOPEPTIDASE"/>
    <property type="match status" value="1"/>
</dbReference>
<dbReference type="InterPro" id="IPR050659">
    <property type="entry name" value="Peptidase_M24B"/>
</dbReference>
<dbReference type="Gene3D" id="3.90.230.10">
    <property type="entry name" value="Creatinase/methionine aminopeptidase superfamily"/>
    <property type="match status" value="1"/>
</dbReference>
<dbReference type="EMBL" id="JGZI01000009">
    <property type="protein sequence ID" value="KFI82255.1"/>
    <property type="molecule type" value="Genomic_DNA"/>
</dbReference>
<keyword evidence="3" id="KW-1185">Reference proteome</keyword>
<evidence type="ECO:0000313" key="2">
    <source>
        <dbReference type="EMBL" id="KFI82255.1"/>
    </source>
</evidence>